<organism evidence="2 3">
    <name type="scientific">Ferrimicrobium acidiphilum DSM 19497</name>
    <dbReference type="NCBI Taxonomy" id="1121877"/>
    <lineage>
        <taxon>Bacteria</taxon>
        <taxon>Bacillati</taxon>
        <taxon>Actinomycetota</taxon>
        <taxon>Acidimicrobiia</taxon>
        <taxon>Acidimicrobiales</taxon>
        <taxon>Acidimicrobiaceae</taxon>
        <taxon>Ferrimicrobium</taxon>
    </lineage>
</organism>
<sequence>MSSYSKRGTVMVGKTVGAGAVVAVLGSLVAGPVGLVVGAAAGGWVGYKYAMRDRTH</sequence>
<feature type="transmembrane region" description="Helical" evidence="1">
    <location>
        <begin position="20"/>
        <end position="47"/>
    </location>
</feature>
<dbReference type="RefSeq" id="WP_156099257.1">
    <property type="nucleotide sequence ID" value="NZ_JQKF01000001.1"/>
</dbReference>
<evidence type="ECO:0000313" key="3">
    <source>
        <dbReference type="Proteomes" id="UP000032336"/>
    </source>
</evidence>
<protein>
    <recommendedName>
        <fullName evidence="4">Glycine zipper domain-containing protein</fullName>
    </recommendedName>
</protein>
<name>A0A0D8FYZ8_9ACTN</name>
<dbReference type="STRING" id="1121877.FEAC_01390"/>
<comment type="caution">
    <text evidence="2">The sequence shown here is derived from an EMBL/GenBank/DDBJ whole genome shotgun (WGS) entry which is preliminary data.</text>
</comment>
<proteinExistence type="predicted"/>
<reference evidence="2 3" key="1">
    <citation type="submission" date="2015-01" db="EMBL/GenBank/DDBJ databases">
        <title>Draft genome of the acidophilic iron oxidizer Ferrimicrobium acidiphilum strain T23.</title>
        <authorList>
            <person name="Poehlein A."/>
            <person name="Eisen S."/>
            <person name="Schloemann M."/>
            <person name="Johnson B.D."/>
            <person name="Daniel R."/>
            <person name="Muehling M."/>
        </authorList>
    </citation>
    <scope>NUCLEOTIDE SEQUENCE [LARGE SCALE GENOMIC DNA]</scope>
    <source>
        <strain evidence="2 3">T23</strain>
    </source>
</reference>
<evidence type="ECO:0000313" key="2">
    <source>
        <dbReference type="EMBL" id="KJE78147.1"/>
    </source>
</evidence>
<dbReference type="GeneID" id="78374092"/>
<gene>
    <name evidence="2" type="ORF">FEAC_01390</name>
</gene>
<dbReference type="EMBL" id="JXUW01000001">
    <property type="protein sequence ID" value="KJE78147.1"/>
    <property type="molecule type" value="Genomic_DNA"/>
</dbReference>
<evidence type="ECO:0008006" key="4">
    <source>
        <dbReference type="Google" id="ProtNLM"/>
    </source>
</evidence>
<keyword evidence="3" id="KW-1185">Reference proteome</keyword>
<keyword evidence="1" id="KW-0812">Transmembrane</keyword>
<evidence type="ECO:0000256" key="1">
    <source>
        <dbReference type="SAM" id="Phobius"/>
    </source>
</evidence>
<keyword evidence="1" id="KW-1133">Transmembrane helix</keyword>
<dbReference type="Proteomes" id="UP000032336">
    <property type="component" value="Unassembled WGS sequence"/>
</dbReference>
<dbReference type="AlphaFoldDB" id="A0A0D8FYZ8"/>
<accession>A0A0D8FYZ8</accession>
<keyword evidence="1" id="KW-0472">Membrane</keyword>